<feature type="chain" id="PRO_5041400880" evidence="2">
    <location>
        <begin position="21"/>
        <end position="255"/>
    </location>
</feature>
<keyword evidence="1" id="KW-0472">Membrane</keyword>
<reference evidence="3" key="1">
    <citation type="submission" date="2023-03" db="EMBL/GenBank/DDBJ databases">
        <authorList>
            <person name="Steffen K."/>
            <person name="Cardenas P."/>
        </authorList>
    </citation>
    <scope>NUCLEOTIDE SEQUENCE</scope>
</reference>
<dbReference type="EMBL" id="CASHTH010003955">
    <property type="protein sequence ID" value="CAI8051746.1"/>
    <property type="molecule type" value="Genomic_DNA"/>
</dbReference>
<feature type="transmembrane region" description="Helical" evidence="1">
    <location>
        <begin position="156"/>
        <end position="179"/>
    </location>
</feature>
<evidence type="ECO:0000313" key="4">
    <source>
        <dbReference type="Proteomes" id="UP001174909"/>
    </source>
</evidence>
<organism evidence="3 4">
    <name type="scientific">Geodia barretti</name>
    <name type="common">Barrett's horny sponge</name>
    <dbReference type="NCBI Taxonomy" id="519541"/>
    <lineage>
        <taxon>Eukaryota</taxon>
        <taxon>Metazoa</taxon>
        <taxon>Porifera</taxon>
        <taxon>Demospongiae</taxon>
        <taxon>Heteroscleromorpha</taxon>
        <taxon>Tetractinellida</taxon>
        <taxon>Astrophorina</taxon>
        <taxon>Geodiidae</taxon>
        <taxon>Geodia</taxon>
    </lineage>
</organism>
<evidence type="ECO:0000256" key="1">
    <source>
        <dbReference type="SAM" id="Phobius"/>
    </source>
</evidence>
<keyword evidence="1" id="KW-0812">Transmembrane</keyword>
<dbReference type="Proteomes" id="UP001174909">
    <property type="component" value="Unassembled WGS sequence"/>
</dbReference>
<name>A0AA35XGS9_GEOBA</name>
<comment type="caution">
    <text evidence="3">The sequence shown here is derived from an EMBL/GenBank/DDBJ whole genome shotgun (WGS) entry which is preliminary data.</text>
</comment>
<gene>
    <name evidence="3" type="ORF">GBAR_LOCUS28317</name>
</gene>
<accession>A0AA35XGS9</accession>
<keyword evidence="2" id="KW-0732">Signal</keyword>
<keyword evidence="1" id="KW-1133">Transmembrane helix</keyword>
<keyword evidence="4" id="KW-1185">Reference proteome</keyword>
<evidence type="ECO:0000256" key="2">
    <source>
        <dbReference type="SAM" id="SignalP"/>
    </source>
</evidence>
<evidence type="ECO:0000313" key="3">
    <source>
        <dbReference type="EMBL" id="CAI8051746.1"/>
    </source>
</evidence>
<proteinExistence type="predicted"/>
<sequence length="255" mass="28855">MSFPAWLVLGLLFIARSVPTQEKYSDANKSSNQSCVIPQWKLPKSERLQRIIQYSSNGCEASVLRCYCLTPTNTSIVNSSEVDYVLGQCIEGCFIADRYSEYYKVPVSGEWRGSLCAQYNRAGPLCGECVPGHGPAPYSFSIRCFKCPKTGLWKRALLYILIAYGPLTFFLALILVFTVSSNSAPLRGWILVCQITSSSFSMRTLTRMAELKHIDQYSYRILGTFYGVWNLDFFRPLYEPFCLNPRYDNTSSTST</sequence>
<dbReference type="AlphaFoldDB" id="A0AA35XGS9"/>
<feature type="signal peptide" evidence="2">
    <location>
        <begin position="1"/>
        <end position="20"/>
    </location>
</feature>
<protein>
    <submittedName>
        <fullName evidence="3">Uncharacterized protein</fullName>
    </submittedName>
</protein>